<dbReference type="Gene3D" id="6.10.250.3180">
    <property type="match status" value="1"/>
</dbReference>
<organism evidence="3 4">
    <name type="scientific">Pseudopithomyces chartarum</name>
    <dbReference type="NCBI Taxonomy" id="1892770"/>
    <lineage>
        <taxon>Eukaryota</taxon>
        <taxon>Fungi</taxon>
        <taxon>Dikarya</taxon>
        <taxon>Ascomycota</taxon>
        <taxon>Pezizomycotina</taxon>
        <taxon>Dothideomycetes</taxon>
        <taxon>Pleosporomycetidae</taxon>
        <taxon>Pleosporales</taxon>
        <taxon>Massarineae</taxon>
        <taxon>Didymosphaeriaceae</taxon>
        <taxon>Pseudopithomyces</taxon>
    </lineage>
</organism>
<dbReference type="InterPro" id="IPR010684">
    <property type="entry name" value="RNA_pol_II_trans_fac_SIII_A"/>
</dbReference>
<evidence type="ECO:0000313" key="3">
    <source>
        <dbReference type="EMBL" id="KAK3207998.1"/>
    </source>
</evidence>
<protein>
    <recommendedName>
        <fullName evidence="5">Elongin-A</fullName>
    </recommendedName>
</protein>
<feature type="region of interest" description="Disordered" evidence="2">
    <location>
        <begin position="220"/>
        <end position="307"/>
    </location>
</feature>
<proteinExistence type="predicted"/>
<evidence type="ECO:0000313" key="4">
    <source>
        <dbReference type="Proteomes" id="UP001280581"/>
    </source>
</evidence>
<evidence type="ECO:0008006" key="5">
    <source>
        <dbReference type="Google" id="ProtNLM"/>
    </source>
</evidence>
<name>A0AAN6LUQ9_9PLEO</name>
<dbReference type="Pfam" id="PF06881">
    <property type="entry name" value="Elongin_A"/>
    <property type="match status" value="1"/>
</dbReference>
<evidence type="ECO:0000256" key="1">
    <source>
        <dbReference type="SAM" id="Coils"/>
    </source>
</evidence>
<gene>
    <name evidence="3" type="ORF">GRF29_96g1105725</name>
</gene>
<dbReference type="Proteomes" id="UP001280581">
    <property type="component" value="Unassembled WGS sequence"/>
</dbReference>
<dbReference type="GO" id="GO:0006368">
    <property type="term" value="P:transcription elongation by RNA polymerase II"/>
    <property type="evidence" value="ECO:0007669"/>
    <property type="project" value="InterPro"/>
</dbReference>
<dbReference type="GO" id="GO:0070449">
    <property type="term" value="C:elongin complex"/>
    <property type="evidence" value="ECO:0007669"/>
    <property type="project" value="InterPro"/>
</dbReference>
<dbReference type="PANTHER" id="PTHR15141">
    <property type="entry name" value="TRANSCRIPTION ELONGATION FACTOR B POLYPEPTIDE 3"/>
    <property type="match status" value="1"/>
</dbReference>
<dbReference type="AlphaFoldDB" id="A0AAN6LUQ9"/>
<keyword evidence="4" id="KW-1185">Reference proteome</keyword>
<comment type="caution">
    <text evidence="3">The sequence shown here is derived from an EMBL/GenBank/DDBJ whole genome shotgun (WGS) entry which is preliminary data.</text>
</comment>
<keyword evidence="1" id="KW-0175">Coiled coil</keyword>
<reference evidence="3 4" key="1">
    <citation type="submission" date="2021-02" db="EMBL/GenBank/DDBJ databases">
        <title>Genome assembly of Pseudopithomyces chartarum.</title>
        <authorList>
            <person name="Jauregui R."/>
            <person name="Singh J."/>
            <person name="Voisey C."/>
        </authorList>
    </citation>
    <scope>NUCLEOTIDE SEQUENCE [LARGE SCALE GENOMIC DNA]</scope>
    <source>
        <strain evidence="3 4">AGR01</strain>
    </source>
</reference>
<feature type="coiled-coil region" evidence="1">
    <location>
        <begin position="88"/>
        <end position="126"/>
    </location>
</feature>
<dbReference type="PANTHER" id="PTHR15141:SF76">
    <property type="entry name" value="TRANSCRIPTION ELONGATION FACTOR B POLYPEPTIDE 3"/>
    <property type="match status" value="1"/>
</dbReference>
<evidence type="ECO:0000256" key="2">
    <source>
        <dbReference type="SAM" id="MobiDB-lite"/>
    </source>
</evidence>
<accession>A0AAN6LUQ9</accession>
<feature type="compositionally biased region" description="Pro residues" evidence="2">
    <location>
        <begin position="274"/>
        <end position="284"/>
    </location>
</feature>
<dbReference type="InterPro" id="IPR051870">
    <property type="entry name" value="Elongin-A_domain"/>
</dbReference>
<dbReference type="EMBL" id="WVTA01000008">
    <property type="protein sequence ID" value="KAK3207998.1"/>
    <property type="molecule type" value="Genomic_DNA"/>
</dbReference>
<sequence>MPVPSLFVLAKTRLVQNIHMLEDIGDIPYAFLAPVLRQIQVPSQLAQLEANCPQIQGETGEIWLRLIKRDIPAWDKKPHQPRDPKNWGKVYKKLKREAEAEAEAQQEELRQKMQALKKDRHGHQTTIVDTKFNLPAAARRPAWSFGGGAKSGWGDPAAPKKTGKAAFDKLKRGMYDAKRARPKASLVPQHILDERKTTVTQVPARMVRLAELEVAAQAPKRMLVPNPSSAPPMGGTGTRRPIIRQESMPKLSDAAPERAGRPRLPTGQQFSAPRPAPRPQPSPSAQPLKRTRSTPSFMVEPKRVRRN</sequence>